<name>Q77L25_MEHV1</name>
<accession>Q77L25</accession>
<proteinExistence type="predicted"/>
<dbReference type="SUPFAM" id="SSF56436">
    <property type="entry name" value="C-type lectin-like"/>
    <property type="match status" value="1"/>
</dbReference>
<organismHost>
    <name type="scientific">Meleagris gallopavo</name>
    <name type="common">Wild turkey</name>
    <dbReference type="NCBI Taxonomy" id="9103"/>
</organismHost>
<keyword evidence="4" id="KW-1185">Reference proteome</keyword>
<organism evidence="3 4">
    <name type="scientific">Meleagrid herpesvirus 1</name>
    <name type="common">MeHV-1</name>
    <name type="synonym">Turkey herpesvirus</name>
    <dbReference type="NCBI Taxonomy" id="37108"/>
    <lineage>
        <taxon>Viruses</taxon>
        <taxon>Duplodnaviria</taxon>
        <taxon>Heunggongvirae</taxon>
        <taxon>Peploviricota</taxon>
        <taxon>Herviviricetes</taxon>
        <taxon>Herpesvirales</taxon>
        <taxon>Orthoherpesviridae</taxon>
        <taxon>Alphaherpesvirinae</taxon>
        <taxon>Mardivirus</taxon>
        <taxon>Mardivirus meleagridalpha1</taxon>
    </lineage>
</organism>
<dbReference type="KEGG" id="vg:918491"/>
<dbReference type="Pfam" id="PF05473">
    <property type="entry name" value="UL45"/>
    <property type="match status" value="1"/>
</dbReference>
<dbReference type="Proteomes" id="UP000175168">
    <property type="component" value="Segment"/>
</dbReference>
<sequence>MMSPTPEDDRDLVVVRGRLRMMDSGTETDREQRHPRTTWRSICCGCTIGMVFTIFVLVAAVLLGSLFTVSYMAMESGTCPDEWIGLGYSCMRVAGKNATDLEALDTCARHNSKLIDFANAKVLVEAIAPFGVPNAAYGEVFRLRDSKTTCIRPTMGGPVSADCPVTCTVICQRPRPLSTMSSIIRDARVYLHLERRDYYEVYASVLSNAMSK</sequence>
<reference evidence="2" key="1">
    <citation type="journal article" date="2001" name="J. Gen. Virol.">
        <title>The genome of herpesvirus of turkeys: comparative analysis with Marek's disease viruses.</title>
        <authorList>
            <person name="Kingham B.F."/>
            <person name="Zelnik V."/>
            <person name="Kopacek J."/>
            <person name="Majerciak V."/>
            <person name="Ney E."/>
            <person name="Schmidt C.J."/>
        </authorList>
    </citation>
    <scope>NUCLEOTIDE SEQUENCE</scope>
    <source>
        <strain evidence="2">FC126</strain>
    </source>
</reference>
<dbReference type="RefSeq" id="NP_073339.1">
    <property type="nucleotide sequence ID" value="NC_002641.1"/>
</dbReference>
<dbReference type="EMBL" id="AF282130">
    <property type="protein sequence ID" value="AAG30085.1"/>
    <property type="molecule type" value="Genomic_DNA"/>
</dbReference>
<keyword evidence="1" id="KW-0472">Membrane</keyword>
<keyword evidence="1" id="KW-1133">Transmembrane helix</keyword>
<evidence type="ECO:0000256" key="1">
    <source>
        <dbReference type="SAM" id="Phobius"/>
    </source>
</evidence>
<evidence type="ECO:0000313" key="2">
    <source>
        <dbReference type="EMBL" id="AAG30085.1"/>
    </source>
</evidence>
<protein>
    <submittedName>
        <fullName evidence="3">UL45 envelope/membrane protein, cell fusion</fullName>
    </submittedName>
    <submittedName>
        <fullName evidence="2">UL45 tegument protein</fullName>
    </submittedName>
</protein>
<keyword evidence="1" id="KW-0812">Transmembrane</keyword>
<dbReference type="EMBL" id="AF291866">
    <property type="protein sequence ID" value="AAG45783.1"/>
    <property type="molecule type" value="Genomic_DNA"/>
</dbReference>
<reference evidence="2" key="3">
    <citation type="submission" date="2004-11" db="EMBL/GenBank/DDBJ databases">
        <authorList>
            <person name="Aouacheria A.J."/>
            <person name="Banyai M."/>
            <person name="Rigal D."/>
            <person name="Schmidt C.J."/>
            <person name="Gillet G."/>
        </authorList>
    </citation>
    <scope>NUCLEOTIDE SEQUENCE</scope>
    <source>
        <strain evidence="2">FC126</strain>
    </source>
</reference>
<reference evidence="3 4" key="2">
    <citation type="journal article" date="2001" name="J. Virol.">
        <title>The genome of turkey herpesvirus.</title>
        <authorList>
            <person name="Afonso C.L."/>
            <person name="Tulman E.R."/>
            <person name="Lu Z."/>
            <person name="Zsak L."/>
            <person name="Rock D.L."/>
            <person name="Kutish G.F."/>
        </authorList>
    </citation>
    <scope>NUCLEOTIDE SEQUENCE [LARGE SCALE GENOMIC DNA]</scope>
    <source>
        <strain evidence="3">FC126</strain>
    </source>
</reference>
<dbReference type="InterPro" id="IPR016187">
    <property type="entry name" value="CTDL_fold"/>
</dbReference>
<evidence type="ECO:0000313" key="3">
    <source>
        <dbReference type="EMBL" id="AAG45783.1"/>
    </source>
</evidence>
<feature type="transmembrane region" description="Helical" evidence="1">
    <location>
        <begin position="42"/>
        <end position="67"/>
    </location>
</feature>
<dbReference type="SMR" id="Q77L25"/>
<dbReference type="GeneID" id="918491"/>
<gene>
    <name evidence="3" type="primary">HVT053</name>
    <name evidence="2" type="synonym">UL45</name>
</gene>
<organismHost>
    <name type="scientific">Gallus gallus</name>
    <name type="common">Chicken</name>
    <dbReference type="NCBI Taxonomy" id="9031"/>
</organismHost>
<dbReference type="OrthoDB" id="13637at10239"/>
<evidence type="ECO:0000313" key="4">
    <source>
        <dbReference type="Proteomes" id="UP000175168"/>
    </source>
</evidence>